<dbReference type="SUPFAM" id="SSF46689">
    <property type="entry name" value="Homeodomain-like"/>
    <property type="match status" value="2"/>
</dbReference>
<feature type="domain" description="HTH araC/xylS-type" evidence="5">
    <location>
        <begin position="213"/>
        <end position="311"/>
    </location>
</feature>
<evidence type="ECO:0000256" key="1">
    <source>
        <dbReference type="ARBA" id="ARBA00023015"/>
    </source>
</evidence>
<protein>
    <submittedName>
        <fullName evidence="6">AraC family transcriptional regulator</fullName>
    </submittedName>
</protein>
<dbReference type="PANTHER" id="PTHR46796">
    <property type="entry name" value="HTH-TYPE TRANSCRIPTIONAL ACTIVATOR RHAS-RELATED"/>
    <property type="match status" value="1"/>
</dbReference>
<dbReference type="PANTHER" id="PTHR46796:SF13">
    <property type="entry name" value="HTH-TYPE TRANSCRIPTIONAL ACTIVATOR RHAS"/>
    <property type="match status" value="1"/>
</dbReference>
<dbReference type="Pfam" id="PF12833">
    <property type="entry name" value="HTH_18"/>
    <property type="match status" value="1"/>
</dbReference>
<evidence type="ECO:0000259" key="5">
    <source>
        <dbReference type="PROSITE" id="PS01124"/>
    </source>
</evidence>
<dbReference type="SMART" id="SM00342">
    <property type="entry name" value="HTH_ARAC"/>
    <property type="match status" value="1"/>
</dbReference>
<keyword evidence="7" id="KW-1185">Reference proteome</keyword>
<dbReference type="InterPro" id="IPR032783">
    <property type="entry name" value="AraC_lig"/>
</dbReference>
<evidence type="ECO:0000256" key="4">
    <source>
        <dbReference type="SAM" id="MobiDB-lite"/>
    </source>
</evidence>
<keyword evidence="2" id="KW-0238">DNA-binding</keyword>
<gene>
    <name evidence="6" type="ORF">M1O15_13355</name>
</gene>
<reference evidence="6 7" key="1">
    <citation type="submission" date="2022-04" db="EMBL/GenBank/DDBJ databases">
        <title>Streptomyces sp. nov. LCR6-01 isolated from Lichen of Dirinaria sp.</title>
        <authorList>
            <person name="Kanchanasin P."/>
            <person name="Tanasupawat S."/>
            <person name="Phongsopitanun W."/>
        </authorList>
    </citation>
    <scope>NUCLEOTIDE SEQUENCE [LARGE SCALE GENOMIC DNA]</scope>
    <source>
        <strain evidence="6 7">LCR6-01</strain>
    </source>
</reference>
<dbReference type="EMBL" id="JALPTH010000011">
    <property type="protein sequence ID" value="MCK8678367.1"/>
    <property type="molecule type" value="Genomic_DNA"/>
</dbReference>
<evidence type="ECO:0000256" key="3">
    <source>
        <dbReference type="ARBA" id="ARBA00023163"/>
    </source>
</evidence>
<keyword evidence="3" id="KW-0804">Transcription</keyword>
<evidence type="ECO:0000313" key="7">
    <source>
        <dbReference type="Proteomes" id="UP001522868"/>
    </source>
</evidence>
<sequence>MDDALSGLLQDVRPQGALFDQSVVNPPWSLRFLDAAPLSLLTMVSGGGWVVPDGGEPVRVLQGDVAIVTGPEPYTVADDPGTPQLVLVHSGDRCTTPGGALVVGDALPMCGPGPAVDGQGGAKLLRGTFQVRGSVSERVLTALPRVALVPATPEGCPALEMIEAELRRDAPGRQVMLDRLLDLLLVCALREWFELPGAQAPSWYRAHADPVVGRALKLMHGDPARGWTVASLAAEAGVSRARFARRFGELVGQSPMAYLTEWRICRAADLLARTDATVDAVSRQVGYANAYALSVAFKRTRGIRPTEHRARARAQRGAGQGPGTAHQRVTEVAGALVAGRLAAVAGARG</sequence>
<dbReference type="InterPro" id="IPR018060">
    <property type="entry name" value="HTH_AraC"/>
</dbReference>
<evidence type="ECO:0000313" key="6">
    <source>
        <dbReference type="EMBL" id="MCK8678367.1"/>
    </source>
</evidence>
<accession>A0ABT0IAL2</accession>
<name>A0ABT0IAL2_9ACTN</name>
<keyword evidence="1" id="KW-0805">Transcription regulation</keyword>
<dbReference type="PROSITE" id="PS01124">
    <property type="entry name" value="HTH_ARAC_FAMILY_2"/>
    <property type="match status" value="1"/>
</dbReference>
<evidence type="ECO:0000256" key="2">
    <source>
        <dbReference type="ARBA" id="ARBA00023125"/>
    </source>
</evidence>
<dbReference type="Proteomes" id="UP001522868">
    <property type="component" value="Unassembled WGS sequence"/>
</dbReference>
<dbReference type="InterPro" id="IPR009057">
    <property type="entry name" value="Homeodomain-like_sf"/>
</dbReference>
<feature type="region of interest" description="Disordered" evidence="4">
    <location>
        <begin position="305"/>
        <end position="326"/>
    </location>
</feature>
<proteinExistence type="predicted"/>
<dbReference type="Gene3D" id="1.10.10.60">
    <property type="entry name" value="Homeodomain-like"/>
    <property type="match status" value="2"/>
</dbReference>
<organism evidence="6 7">
    <name type="scientific">Streptomyces lichenis</name>
    <dbReference type="NCBI Taxonomy" id="2306967"/>
    <lineage>
        <taxon>Bacteria</taxon>
        <taxon>Bacillati</taxon>
        <taxon>Actinomycetota</taxon>
        <taxon>Actinomycetes</taxon>
        <taxon>Kitasatosporales</taxon>
        <taxon>Streptomycetaceae</taxon>
        <taxon>Streptomyces</taxon>
    </lineage>
</organism>
<comment type="caution">
    <text evidence="6">The sequence shown here is derived from an EMBL/GenBank/DDBJ whole genome shotgun (WGS) entry which is preliminary data.</text>
</comment>
<dbReference type="Pfam" id="PF12852">
    <property type="entry name" value="Cupin_6"/>
    <property type="match status" value="1"/>
</dbReference>
<dbReference type="RefSeq" id="WP_248634016.1">
    <property type="nucleotide sequence ID" value="NZ_JALPTH010000011.1"/>
</dbReference>
<dbReference type="InterPro" id="IPR050204">
    <property type="entry name" value="AraC_XylS_family_regulators"/>
</dbReference>